<evidence type="ECO:0000256" key="1">
    <source>
        <dbReference type="ARBA" id="ARBA00006484"/>
    </source>
</evidence>
<dbReference type="PRINTS" id="PR00081">
    <property type="entry name" value="GDHRDH"/>
</dbReference>
<dbReference type="RefSeq" id="WP_209905810.1">
    <property type="nucleotide sequence ID" value="NZ_BAAAMI010000025.1"/>
</dbReference>
<organism evidence="2 3">
    <name type="scientific">Paeniglutamicibacter psychrophenolicus</name>
    <dbReference type="NCBI Taxonomy" id="257454"/>
    <lineage>
        <taxon>Bacteria</taxon>
        <taxon>Bacillati</taxon>
        <taxon>Actinomycetota</taxon>
        <taxon>Actinomycetes</taxon>
        <taxon>Micrococcales</taxon>
        <taxon>Micrococcaceae</taxon>
        <taxon>Paeniglutamicibacter</taxon>
    </lineage>
</organism>
<dbReference type="PANTHER" id="PTHR42760">
    <property type="entry name" value="SHORT-CHAIN DEHYDROGENASES/REDUCTASES FAMILY MEMBER"/>
    <property type="match status" value="1"/>
</dbReference>
<dbReference type="Proteomes" id="UP000766570">
    <property type="component" value="Unassembled WGS sequence"/>
</dbReference>
<dbReference type="InterPro" id="IPR036291">
    <property type="entry name" value="NAD(P)-bd_dom_sf"/>
</dbReference>
<protein>
    <submittedName>
        <fullName evidence="2">NAD(P)-dependent dehydrogenase (Short-subunit alcohol dehydrogenase family)</fullName>
    </submittedName>
</protein>
<dbReference type="SUPFAM" id="SSF51735">
    <property type="entry name" value="NAD(P)-binding Rossmann-fold domains"/>
    <property type="match status" value="1"/>
</dbReference>
<dbReference type="PANTHER" id="PTHR42760:SF135">
    <property type="entry name" value="BLL7886 PROTEIN"/>
    <property type="match status" value="1"/>
</dbReference>
<keyword evidence="3" id="KW-1185">Reference proteome</keyword>
<proteinExistence type="inferred from homology"/>
<dbReference type="EMBL" id="JAGIOE010000001">
    <property type="protein sequence ID" value="MBP2372495.1"/>
    <property type="molecule type" value="Genomic_DNA"/>
</dbReference>
<dbReference type="Gene3D" id="3.40.50.720">
    <property type="entry name" value="NAD(P)-binding Rossmann-like Domain"/>
    <property type="match status" value="1"/>
</dbReference>
<evidence type="ECO:0000313" key="3">
    <source>
        <dbReference type="Proteomes" id="UP000766570"/>
    </source>
</evidence>
<dbReference type="InterPro" id="IPR002347">
    <property type="entry name" value="SDR_fam"/>
</dbReference>
<evidence type="ECO:0000313" key="2">
    <source>
        <dbReference type="EMBL" id="MBP2372495.1"/>
    </source>
</evidence>
<sequence>MQIANPSRPTPASAVNYPGLFRLDGKSFVVLGAGSGIGEHVSRMVAGLGGRLLCVDINADAVSAVAGSLGAPWLVADATTEEGIERIAAAAASGFGTINGYVDVIGQMLAKPIADYGLEDWERDFTVNLSHAFLAARKLVPLLAEGSIVHVSSVVASRGGLVAPGYGPAKAALQVWVKQLAAEYGPRGIRVNAVAPGLFLSERYVAKARSESDAQALAAAPLLGRLGQPHEIASAIAFLLSPAAGYITGSTIAVDGGALSRDATGLDGLRG</sequence>
<name>A0ABS4W8F6_9MICC</name>
<comment type="caution">
    <text evidence="2">The sequence shown here is derived from an EMBL/GenBank/DDBJ whole genome shotgun (WGS) entry which is preliminary data.</text>
</comment>
<comment type="similarity">
    <text evidence="1">Belongs to the short-chain dehydrogenases/reductases (SDR) family.</text>
</comment>
<accession>A0ABS4W8F6</accession>
<dbReference type="Pfam" id="PF13561">
    <property type="entry name" value="adh_short_C2"/>
    <property type="match status" value="1"/>
</dbReference>
<dbReference type="CDD" id="cd05233">
    <property type="entry name" value="SDR_c"/>
    <property type="match status" value="1"/>
</dbReference>
<reference evidence="2 3" key="1">
    <citation type="submission" date="2021-03" db="EMBL/GenBank/DDBJ databases">
        <title>Sequencing the genomes of 1000 actinobacteria strains.</title>
        <authorList>
            <person name="Klenk H.-P."/>
        </authorList>
    </citation>
    <scope>NUCLEOTIDE SEQUENCE [LARGE SCALE GENOMIC DNA]</scope>
    <source>
        <strain evidence="2 3">DSM 15454</strain>
    </source>
</reference>
<gene>
    <name evidence="2" type="ORF">JOF46_000407</name>
</gene>